<reference evidence="2 3" key="1">
    <citation type="journal article" date="2019" name="Nat. Microbiol.">
        <title>Mediterranean grassland soil C-N compound turnover is dependent on rainfall and depth, and is mediated by genomically divergent microorganisms.</title>
        <authorList>
            <person name="Diamond S."/>
            <person name="Andeer P.F."/>
            <person name="Li Z."/>
            <person name="Crits-Christoph A."/>
            <person name="Burstein D."/>
            <person name="Anantharaman K."/>
            <person name="Lane K.R."/>
            <person name="Thomas B.C."/>
            <person name="Pan C."/>
            <person name="Northen T.R."/>
            <person name="Banfield J.F."/>
        </authorList>
    </citation>
    <scope>NUCLEOTIDE SEQUENCE [LARGE SCALE GENOMIC DNA]</scope>
    <source>
        <strain evidence="2">WS_11</strain>
    </source>
</reference>
<gene>
    <name evidence="2" type="ORF">E6K81_09095</name>
</gene>
<protein>
    <recommendedName>
        <fullName evidence="1">Bacterial repeat domain-containing protein</fullName>
    </recommendedName>
</protein>
<dbReference type="Pfam" id="PF18998">
    <property type="entry name" value="Flg_new_2"/>
    <property type="match status" value="2"/>
</dbReference>
<dbReference type="AlphaFoldDB" id="A0A538U7I3"/>
<comment type="caution">
    <text evidence="2">The sequence shown here is derived from an EMBL/GenBank/DDBJ whole genome shotgun (WGS) entry which is preliminary data.</text>
</comment>
<feature type="domain" description="Bacterial repeat" evidence="1">
    <location>
        <begin position="159"/>
        <end position="209"/>
    </location>
</feature>
<name>A0A538U7I3_UNCEI</name>
<dbReference type="Proteomes" id="UP000319771">
    <property type="component" value="Unassembled WGS sequence"/>
</dbReference>
<evidence type="ECO:0000313" key="3">
    <source>
        <dbReference type="Proteomes" id="UP000319771"/>
    </source>
</evidence>
<organism evidence="2 3">
    <name type="scientific">Eiseniibacteriota bacterium</name>
    <dbReference type="NCBI Taxonomy" id="2212470"/>
    <lineage>
        <taxon>Bacteria</taxon>
        <taxon>Candidatus Eiseniibacteriota</taxon>
    </lineage>
</organism>
<dbReference type="InterPro" id="IPR044060">
    <property type="entry name" value="Bacterial_rp_domain"/>
</dbReference>
<feature type="domain" description="Bacterial repeat" evidence="1">
    <location>
        <begin position="85"/>
        <end position="154"/>
    </location>
</feature>
<feature type="non-terminal residue" evidence="2">
    <location>
        <position position="209"/>
    </location>
</feature>
<sequence>MASRRRIGLFVLVNGRSSTTPTQVHHRELPLIARSPRQLASGNARSRPGGSLPAWRVLARALALPPLMCAALLCGIAPRADAATYSIDASAGSGGTISPSETILVAEGTDQTFTITPDAHYHVADVLVDGASVGAVTTYTFTNVTANHTIAASFGIDQYTLTVSLAGNGTGSVARSPNQASYGWGSVVQLTATPGAGSNFTAWSGAASG</sequence>
<accession>A0A538U7I3</accession>
<dbReference type="EMBL" id="VBPB01000138">
    <property type="protein sequence ID" value="TMQ71846.1"/>
    <property type="molecule type" value="Genomic_DNA"/>
</dbReference>
<evidence type="ECO:0000313" key="2">
    <source>
        <dbReference type="EMBL" id="TMQ71846.1"/>
    </source>
</evidence>
<proteinExistence type="predicted"/>
<evidence type="ECO:0000259" key="1">
    <source>
        <dbReference type="Pfam" id="PF18998"/>
    </source>
</evidence>